<dbReference type="RefSeq" id="WP_069314400.1">
    <property type="nucleotide sequence ID" value="NZ_MDTU01000006.1"/>
</dbReference>
<keyword evidence="2" id="KW-1185">Reference proteome</keyword>
<sequence length="78" mass="8786">MYNSKRRIRSSGAIKNAAIAAQMGTGKLQFSDNFLAEHKEEAKRRGSKCSLEALYHCQCKCLADRQKQKCLSVCKPLH</sequence>
<evidence type="ECO:0000313" key="2">
    <source>
        <dbReference type="Proteomes" id="UP000094329"/>
    </source>
</evidence>
<gene>
    <name evidence="1" type="ORF">BGC07_17790</name>
</gene>
<organism evidence="1 2">
    <name type="scientific">Piscirickettsia litoralis</name>
    <dbReference type="NCBI Taxonomy" id="1891921"/>
    <lineage>
        <taxon>Bacteria</taxon>
        <taxon>Pseudomonadati</taxon>
        <taxon>Pseudomonadota</taxon>
        <taxon>Gammaproteobacteria</taxon>
        <taxon>Thiotrichales</taxon>
        <taxon>Piscirickettsiaceae</taxon>
        <taxon>Piscirickettsia</taxon>
    </lineage>
</organism>
<name>A0ABX2ZWY1_9GAMM</name>
<comment type="caution">
    <text evidence="1">The sequence shown here is derived from an EMBL/GenBank/DDBJ whole genome shotgun (WGS) entry which is preliminary data.</text>
</comment>
<dbReference type="EMBL" id="MDTU01000006">
    <property type="protein sequence ID" value="ODN41127.1"/>
    <property type="molecule type" value="Genomic_DNA"/>
</dbReference>
<dbReference type="Proteomes" id="UP000094329">
    <property type="component" value="Unassembled WGS sequence"/>
</dbReference>
<proteinExistence type="predicted"/>
<reference evidence="1 2" key="1">
    <citation type="submission" date="2016-08" db="EMBL/GenBank/DDBJ databases">
        <title>Draft genome sequence of Candidatus Piscirickettsia litoralis, from seawater.</title>
        <authorList>
            <person name="Wan X."/>
            <person name="Lee A.J."/>
            <person name="Hou S."/>
            <person name="Donachie S.P."/>
        </authorList>
    </citation>
    <scope>NUCLEOTIDE SEQUENCE [LARGE SCALE GENOMIC DNA]</scope>
    <source>
        <strain evidence="1 2">Y2</strain>
    </source>
</reference>
<evidence type="ECO:0000313" key="1">
    <source>
        <dbReference type="EMBL" id="ODN41127.1"/>
    </source>
</evidence>
<protein>
    <submittedName>
        <fullName evidence="1">Uncharacterized protein</fullName>
    </submittedName>
</protein>
<accession>A0ABX2ZWY1</accession>